<sequence>MFAATFVLAAAPAAAAPWWYVGQSQDRVLFIDTDTMEREGDIVRFAAKEVIRQPGNPVARTVSFMEADCVRRRLGWGGVQRFGYDETVIDTSTRAKVEMAEATDALAQSELDFVCSKPAVRHAVGYFPLTIDDVAFTEALLAQRDGAMSPLALQERMAKDKAVPIVRSSAPAPATFGQVQTVGMGQPMVPPRDYSKGAEAPNPAAYDPIEAGRIYDIAYQGIKDGQMRFEIRGYSIDDLVNPGSGQIETAGLGERKVYIRDLAITVTKVSPDRITYSIALEKRSTP</sequence>
<feature type="chain" id="PRO_5014901093" evidence="1">
    <location>
        <begin position="16"/>
        <end position="286"/>
    </location>
</feature>
<keyword evidence="1" id="KW-0732">Signal</keyword>
<gene>
    <name evidence="2" type="ORF">CVN68_03020</name>
</gene>
<reference evidence="2 3" key="1">
    <citation type="submission" date="2017-11" db="EMBL/GenBank/DDBJ databases">
        <title>Complete genome sequence of Sphingomonas sp. Strain Cra20, a psychrotolerant potential plant growth promoting rhizobacteria.</title>
        <authorList>
            <person name="Luo Y."/>
        </authorList>
    </citation>
    <scope>NUCLEOTIDE SEQUENCE [LARGE SCALE GENOMIC DNA]</scope>
    <source>
        <strain evidence="2 3">Cra20</strain>
    </source>
</reference>
<evidence type="ECO:0000313" key="2">
    <source>
        <dbReference type="EMBL" id="ATY31081.1"/>
    </source>
</evidence>
<dbReference type="KEGG" id="sphc:CVN68_03020"/>
<dbReference type="Proteomes" id="UP000229081">
    <property type="component" value="Chromosome"/>
</dbReference>
<name>A0A2K8MIS0_9SPHN</name>
<proteinExistence type="predicted"/>
<evidence type="ECO:0000256" key="1">
    <source>
        <dbReference type="SAM" id="SignalP"/>
    </source>
</evidence>
<evidence type="ECO:0000313" key="3">
    <source>
        <dbReference type="Proteomes" id="UP000229081"/>
    </source>
</evidence>
<keyword evidence="3" id="KW-1185">Reference proteome</keyword>
<accession>A0A2K8MIS0</accession>
<feature type="signal peptide" evidence="1">
    <location>
        <begin position="1"/>
        <end position="15"/>
    </location>
</feature>
<dbReference type="AlphaFoldDB" id="A0A2K8MIS0"/>
<protein>
    <submittedName>
        <fullName evidence="2">Uncharacterized protein</fullName>
    </submittedName>
</protein>
<organism evidence="2 3">
    <name type="scientific">Sphingomonas psychrotolerans</name>
    <dbReference type="NCBI Taxonomy" id="1327635"/>
    <lineage>
        <taxon>Bacteria</taxon>
        <taxon>Pseudomonadati</taxon>
        <taxon>Pseudomonadota</taxon>
        <taxon>Alphaproteobacteria</taxon>
        <taxon>Sphingomonadales</taxon>
        <taxon>Sphingomonadaceae</taxon>
        <taxon>Sphingomonas</taxon>
    </lineage>
</organism>
<dbReference type="EMBL" id="CP024923">
    <property type="protein sequence ID" value="ATY31081.1"/>
    <property type="molecule type" value="Genomic_DNA"/>
</dbReference>